<sequence>MLSFSALSVVATLAFSAFTSAMPLDPTSAVSTVGNLLPVPALPVGVPALKRDTPRSVAAIVADVTVQVTPYVEQLKYINKQNATLEVIEPVVTNIKGVFASAVVEVQGLMGLSADVILAPVTGTVAVTVAELAQIIAGLLTLVFEVVGVVLGVVDSSILSCVTYLLVSLAELVGCLVCAIVMLVDGILANLVATIVPLIGAIIPIILQLNVLIVIKIFGIAL</sequence>
<keyword evidence="1" id="KW-0472">Membrane</keyword>
<feature type="transmembrane region" description="Helical" evidence="1">
    <location>
        <begin position="132"/>
        <end position="154"/>
    </location>
</feature>
<proteinExistence type="predicted"/>
<organism evidence="3 4">
    <name type="scientific">Obba rivulosa</name>
    <dbReference type="NCBI Taxonomy" id="1052685"/>
    <lineage>
        <taxon>Eukaryota</taxon>
        <taxon>Fungi</taxon>
        <taxon>Dikarya</taxon>
        <taxon>Basidiomycota</taxon>
        <taxon>Agaricomycotina</taxon>
        <taxon>Agaricomycetes</taxon>
        <taxon>Polyporales</taxon>
        <taxon>Gelatoporiaceae</taxon>
        <taxon>Obba</taxon>
    </lineage>
</organism>
<dbReference type="Proteomes" id="UP000250043">
    <property type="component" value="Unassembled WGS sequence"/>
</dbReference>
<evidence type="ECO:0000256" key="2">
    <source>
        <dbReference type="SAM" id="SignalP"/>
    </source>
</evidence>
<gene>
    <name evidence="3" type="ORF">OBBRIDRAFT_741784</name>
</gene>
<keyword evidence="4" id="KW-1185">Reference proteome</keyword>
<feature type="transmembrane region" description="Helical" evidence="1">
    <location>
        <begin position="195"/>
        <end position="218"/>
    </location>
</feature>
<name>A0A8E2APE6_9APHY</name>
<dbReference type="OrthoDB" id="3265564at2759"/>
<accession>A0A8E2APE6</accession>
<keyword evidence="2" id="KW-0732">Signal</keyword>
<feature type="signal peptide" evidence="2">
    <location>
        <begin position="1"/>
        <end position="21"/>
    </location>
</feature>
<reference evidence="3 4" key="1">
    <citation type="submission" date="2016-07" db="EMBL/GenBank/DDBJ databases">
        <title>Draft genome of the white-rot fungus Obba rivulosa 3A-2.</title>
        <authorList>
            <consortium name="DOE Joint Genome Institute"/>
            <person name="Miettinen O."/>
            <person name="Riley R."/>
            <person name="Acob R."/>
            <person name="Barry K."/>
            <person name="Cullen D."/>
            <person name="De Vries R."/>
            <person name="Hainaut M."/>
            <person name="Hatakka A."/>
            <person name="Henrissat B."/>
            <person name="Hilden K."/>
            <person name="Kuo R."/>
            <person name="Labutti K."/>
            <person name="Lipzen A."/>
            <person name="Makela M.R."/>
            <person name="Sandor L."/>
            <person name="Spatafora J.W."/>
            <person name="Grigoriev I.V."/>
            <person name="Hibbett D.S."/>
        </authorList>
    </citation>
    <scope>NUCLEOTIDE SEQUENCE [LARGE SCALE GENOMIC DNA]</scope>
    <source>
        <strain evidence="3 4">3A-2</strain>
    </source>
</reference>
<evidence type="ECO:0000313" key="4">
    <source>
        <dbReference type="Proteomes" id="UP000250043"/>
    </source>
</evidence>
<keyword evidence="1" id="KW-0812">Transmembrane</keyword>
<feature type="transmembrane region" description="Helical" evidence="1">
    <location>
        <begin position="161"/>
        <end position="183"/>
    </location>
</feature>
<dbReference type="AlphaFoldDB" id="A0A8E2APE6"/>
<evidence type="ECO:0000313" key="3">
    <source>
        <dbReference type="EMBL" id="OCH84322.1"/>
    </source>
</evidence>
<dbReference type="EMBL" id="KV722690">
    <property type="protein sequence ID" value="OCH84322.1"/>
    <property type="molecule type" value="Genomic_DNA"/>
</dbReference>
<protein>
    <submittedName>
        <fullName evidence="3">Uncharacterized protein</fullName>
    </submittedName>
</protein>
<feature type="chain" id="PRO_5034052287" evidence="2">
    <location>
        <begin position="22"/>
        <end position="222"/>
    </location>
</feature>
<evidence type="ECO:0000256" key="1">
    <source>
        <dbReference type="SAM" id="Phobius"/>
    </source>
</evidence>
<keyword evidence="1" id="KW-1133">Transmembrane helix</keyword>